<organism evidence="3 4">
    <name type="scientific">Dillenia turbinata</name>
    <dbReference type="NCBI Taxonomy" id="194707"/>
    <lineage>
        <taxon>Eukaryota</taxon>
        <taxon>Viridiplantae</taxon>
        <taxon>Streptophyta</taxon>
        <taxon>Embryophyta</taxon>
        <taxon>Tracheophyta</taxon>
        <taxon>Spermatophyta</taxon>
        <taxon>Magnoliopsida</taxon>
        <taxon>eudicotyledons</taxon>
        <taxon>Gunneridae</taxon>
        <taxon>Pentapetalae</taxon>
        <taxon>Dilleniales</taxon>
        <taxon>Dilleniaceae</taxon>
        <taxon>Dillenia</taxon>
    </lineage>
</organism>
<keyword evidence="4" id="KW-1185">Reference proteome</keyword>
<protein>
    <submittedName>
        <fullName evidence="3">Ribonuclease CAF1</fullName>
    </submittedName>
</protein>
<name>A0AAN8UK14_9MAGN</name>
<dbReference type="InterPro" id="IPR051181">
    <property type="entry name" value="CAF1_poly(A)_ribonucleases"/>
</dbReference>
<dbReference type="InterPro" id="IPR006941">
    <property type="entry name" value="RNase_CAF1"/>
</dbReference>
<comment type="similarity">
    <text evidence="2">Belongs to the CAF1 family.</text>
</comment>
<sequence length="632" mass="70973">MGMLRNGGREFGGLWKQRKRSVLSFSTLETHHNHKWSIKQVTKSNFAETLEELKTLISSSHFVSVSLRQTGSYSAPWHKLLPFDTFNTAYFKAKFAAERFQLLQFAVCPFTLSSSKLVAHPYNFHLFPRDELKIGMPSYAFSCQSSYLTSMAQEGFDFNVCIYDGISYLSRAQESAAKDRLGSPKIFDDVIPPLSTSVADALFVERIKSRVKHWRNACRDLSTKTDEALLRSLRKLVLESKEYGSRPSMSIDVCSERQVQLTLQMLKEFFEDLVPLVIPTKGGGTQDVKVVLTSSKEDKSLFQRELKSLEDAQNKQVRGFRELIDLISTSQKPIISHNSLNDFAFIYSKFIGPLPPDVDDFTHSLRSIFPHILDINHLMKEIGPLKNINNLPAAISHLKRRFFLNMDVEIPQHGKGDGDTIHGRNVLTISHLFAKLCSLLKITPHSFQSNSIHLAPALGGFANTFLPFSANTNSTESNHGELRIWTGDTRKVGTENVIFLWGFRGGMSAVSLKNILSKSHQIFSEEFDVRLVGGSCATLVFWHPGLSAAFLEIMSCGGVGCEPLKEMTAEGLRAASYETYEQVCRLGLWEADLSDALDKAMENDVPFSETNAKALPSEINWSNDYVINLEDL</sequence>
<gene>
    <name evidence="3" type="ORF">RJ641_017651</name>
</gene>
<dbReference type="InterPro" id="IPR012337">
    <property type="entry name" value="RNaseH-like_sf"/>
</dbReference>
<dbReference type="AlphaFoldDB" id="A0AAN8UK14"/>
<dbReference type="EMBL" id="JBAMMX010000023">
    <property type="protein sequence ID" value="KAK6916900.1"/>
    <property type="molecule type" value="Genomic_DNA"/>
</dbReference>
<evidence type="ECO:0000256" key="2">
    <source>
        <dbReference type="ARBA" id="ARBA00008372"/>
    </source>
</evidence>
<dbReference type="GO" id="GO:0000175">
    <property type="term" value="F:3'-5'-RNA exonuclease activity"/>
    <property type="evidence" value="ECO:0007669"/>
    <property type="project" value="TreeGrafter"/>
</dbReference>
<dbReference type="Gene3D" id="3.30.420.10">
    <property type="entry name" value="Ribonuclease H-like superfamily/Ribonuclease H"/>
    <property type="match status" value="2"/>
</dbReference>
<dbReference type="Pfam" id="PF04857">
    <property type="entry name" value="CAF1"/>
    <property type="match status" value="1"/>
</dbReference>
<accession>A0AAN8UK14</accession>
<comment type="caution">
    <text evidence="3">The sequence shown here is derived from an EMBL/GenBank/DDBJ whole genome shotgun (WGS) entry which is preliminary data.</text>
</comment>
<dbReference type="PANTHER" id="PTHR15092:SF42">
    <property type="entry name" value="POLY(A)-SPECIFIC RIBONUCLEASE PARN-LIKE"/>
    <property type="match status" value="1"/>
</dbReference>
<evidence type="ECO:0000313" key="3">
    <source>
        <dbReference type="EMBL" id="KAK6916900.1"/>
    </source>
</evidence>
<comment type="cofactor">
    <cofactor evidence="1">
        <name>a divalent metal cation</name>
        <dbReference type="ChEBI" id="CHEBI:60240"/>
    </cofactor>
</comment>
<evidence type="ECO:0000256" key="1">
    <source>
        <dbReference type="ARBA" id="ARBA00001968"/>
    </source>
</evidence>
<proteinExistence type="inferred from homology"/>
<dbReference type="SUPFAM" id="SSF53098">
    <property type="entry name" value="Ribonuclease H-like"/>
    <property type="match status" value="1"/>
</dbReference>
<dbReference type="InterPro" id="IPR036397">
    <property type="entry name" value="RNaseH_sf"/>
</dbReference>
<reference evidence="3 4" key="1">
    <citation type="submission" date="2023-12" db="EMBL/GenBank/DDBJ databases">
        <title>A high-quality genome assembly for Dillenia turbinata (Dilleniales).</title>
        <authorList>
            <person name="Chanderbali A."/>
        </authorList>
    </citation>
    <scope>NUCLEOTIDE SEQUENCE [LARGE SCALE GENOMIC DNA]</scope>
    <source>
        <strain evidence="3">LSX21</strain>
        <tissue evidence="3">Leaf</tissue>
    </source>
</reference>
<dbReference type="PANTHER" id="PTHR15092">
    <property type="entry name" value="POLY A -SPECIFIC RIBONUCLEASE/TARGET OF EGR1, MEMBER 1"/>
    <property type="match status" value="1"/>
</dbReference>
<dbReference type="Proteomes" id="UP001370490">
    <property type="component" value="Unassembled WGS sequence"/>
</dbReference>
<evidence type="ECO:0000313" key="4">
    <source>
        <dbReference type="Proteomes" id="UP001370490"/>
    </source>
</evidence>
<dbReference type="GO" id="GO:0003723">
    <property type="term" value="F:RNA binding"/>
    <property type="evidence" value="ECO:0007669"/>
    <property type="project" value="TreeGrafter"/>
</dbReference>